<gene>
    <name evidence="2" type="ORF">QE152_g23592</name>
</gene>
<reference evidence="2 3" key="1">
    <citation type="journal article" date="2024" name="BMC Genomics">
        <title>De novo assembly and annotation of Popillia japonica's genome with initial clues to its potential as an invasive pest.</title>
        <authorList>
            <person name="Cucini C."/>
            <person name="Boschi S."/>
            <person name="Funari R."/>
            <person name="Cardaioli E."/>
            <person name="Iannotti N."/>
            <person name="Marturano G."/>
            <person name="Paoli F."/>
            <person name="Bruttini M."/>
            <person name="Carapelli A."/>
            <person name="Frati F."/>
            <person name="Nardi F."/>
        </authorList>
    </citation>
    <scope>NUCLEOTIDE SEQUENCE [LARGE SCALE GENOMIC DNA]</scope>
    <source>
        <strain evidence="2">DMR45628</strain>
    </source>
</reference>
<feature type="compositionally biased region" description="Basic and acidic residues" evidence="1">
    <location>
        <begin position="71"/>
        <end position="81"/>
    </location>
</feature>
<dbReference type="Proteomes" id="UP001458880">
    <property type="component" value="Unassembled WGS sequence"/>
</dbReference>
<name>A0AAW1KEG6_POPJA</name>
<feature type="region of interest" description="Disordered" evidence="1">
    <location>
        <begin position="59"/>
        <end position="81"/>
    </location>
</feature>
<dbReference type="AlphaFoldDB" id="A0AAW1KEG6"/>
<evidence type="ECO:0000313" key="2">
    <source>
        <dbReference type="EMBL" id="KAK9717677.1"/>
    </source>
</evidence>
<evidence type="ECO:0000313" key="3">
    <source>
        <dbReference type="Proteomes" id="UP001458880"/>
    </source>
</evidence>
<sequence>MVKEPSPKNKQNDYILAKEKLKQLRYFNVFQTGLEDLEQKEKEDFNVFQTGLEDLEQKEKEEVPVSIGSPVHEKNVDLQTS</sequence>
<protein>
    <submittedName>
        <fullName evidence="2">Uncharacterized protein</fullName>
    </submittedName>
</protein>
<keyword evidence="3" id="KW-1185">Reference proteome</keyword>
<dbReference type="EMBL" id="JASPKY010000237">
    <property type="protein sequence ID" value="KAK9717677.1"/>
    <property type="molecule type" value="Genomic_DNA"/>
</dbReference>
<evidence type="ECO:0000256" key="1">
    <source>
        <dbReference type="SAM" id="MobiDB-lite"/>
    </source>
</evidence>
<organism evidence="2 3">
    <name type="scientific">Popillia japonica</name>
    <name type="common">Japanese beetle</name>
    <dbReference type="NCBI Taxonomy" id="7064"/>
    <lineage>
        <taxon>Eukaryota</taxon>
        <taxon>Metazoa</taxon>
        <taxon>Ecdysozoa</taxon>
        <taxon>Arthropoda</taxon>
        <taxon>Hexapoda</taxon>
        <taxon>Insecta</taxon>
        <taxon>Pterygota</taxon>
        <taxon>Neoptera</taxon>
        <taxon>Endopterygota</taxon>
        <taxon>Coleoptera</taxon>
        <taxon>Polyphaga</taxon>
        <taxon>Scarabaeiformia</taxon>
        <taxon>Scarabaeidae</taxon>
        <taxon>Rutelinae</taxon>
        <taxon>Popillia</taxon>
    </lineage>
</organism>
<proteinExistence type="predicted"/>
<comment type="caution">
    <text evidence="2">The sequence shown here is derived from an EMBL/GenBank/DDBJ whole genome shotgun (WGS) entry which is preliminary data.</text>
</comment>
<accession>A0AAW1KEG6</accession>